<keyword evidence="4" id="KW-0804">Transcription</keyword>
<evidence type="ECO:0000256" key="3">
    <source>
        <dbReference type="ARBA" id="ARBA00023125"/>
    </source>
</evidence>
<keyword evidence="2" id="KW-0805">Transcription regulation</keyword>
<evidence type="ECO:0000256" key="1">
    <source>
        <dbReference type="ARBA" id="ARBA00022491"/>
    </source>
</evidence>
<dbReference type="InterPro" id="IPR047057">
    <property type="entry name" value="MerR_fam"/>
</dbReference>
<dbReference type="SMART" id="SM00422">
    <property type="entry name" value="HTH_MERR"/>
    <property type="match status" value="1"/>
</dbReference>
<dbReference type="SUPFAM" id="SSF46955">
    <property type="entry name" value="Putative DNA-binding domain"/>
    <property type="match status" value="1"/>
</dbReference>
<dbReference type="EMBL" id="JAVYII010000003">
    <property type="protein sequence ID" value="MDT9592881.1"/>
    <property type="molecule type" value="Genomic_DNA"/>
</dbReference>
<feature type="domain" description="HTH merR-type" evidence="5">
    <location>
        <begin position="1"/>
        <end position="71"/>
    </location>
</feature>
<dbReference type="PROSITE" id="PS50937">
    <property type="entry name" value="HTH_MERR_2"/>
    <property type="match status" value="1"/>
</dbReference>
<dbReference type="Pfam" id="PF13411">
    <property type="entry name" value="MerR_1"/>
    <property type="match status" value="1"/>
</dbReference>
<dbReference type="PANTHER" id="PTHR30204:SF69">
    <property type="entry name" value="MERR-FAMILY TRANSCRIPTIONAL REGULATOR"/>
    <property type="match status" value="1"/>
</dbReference>
<protein>
    <submittedName>
        <fullName evidence="6">MerR family transcriptional regulator</fullName>
    </submittedName>
</protein>
<organism evidence="6 7">
    <name type="scientific">Nocardioides imazamoxiresistens</name>
    <dbReference type="NCBI Taxonomy" id="3231893"/>
    <lineage>
        <taxon>Bacteria</taxon>
        <taxon>Bacillati</taxon>
        <taxon>Actinomycetota</taxon>
        <taxon>Actinomycetes</taxon>
        <taxon>Propionibacteriales</taxon>
        <taxon>Nocardioidaceae</taxon>
        <taxon>Nocardioides</taxon>
    </lineage>
</organism>
<comment type="caution">
    <text evidence="6">The sequence shown here is derived from an EMBL/GenBank/DDBJ whole genome shotgun (WGS) entry which is preliminary data.</text>
</comment>
<proteinExistence type="predicted"/>
<dbReference type="InterPro" id="IPR000551">
    <property type="entry name" value="MerR-type_HTH_dom"/>
</dbReference>
<sequence length="264" mass="27884">MESIGELARRTGTSRRMLRHWEAEGLLEPAGVDPRTGRRHYAASQAGRVRAIAGLRALGFGLDAIADLLDQGLSESRLVELLRRREAELVDRVAADTAALATVRERLRSMEASRSTIASTFALSSLAAVELQGVVETVEDETEIPDAVGRLLAVLGADAAAPDRDVVLGFDGTTHERTIVVAAALVGAAPPAATRTISFPSAERAAVVRLGERPGSTADAWIALDAELEVNELRATGPYRQTLHPDGSVTLAVAVNGIVDPADD</sequence>
<keyword evidence="1" id="KW-0678">Repressor</keyword>
<gene>
    <name evidence="6" type="ORF">RDV89_07365</name>
</gene>
<accession>A0ABU3PVI1</accession>
<dbReference type="Gene3D" id="1.10.1660.10">
    <property type="match status" value="1"/>
</dbReference>
<evidence type="ECO:0000313" key="7">
    <source>
        <dbReference type="Proteomes" id="UP001268542"/>
    </source>
</evidence>
<dbReference type="InterPro" id="IPR009061">
    <property type="entry name" value="DNA-bd_dom_put_sf"/>
</dbReference>
<reference evidence="6 7" key="1">
    <citation type="submission" date="2023-08" db="EMBL/GenBank/DDBJ databases">
        <title>Nocardioides seae sp. nov., a bacterium isolated from a soil.</title>
        <authorList>
            <person name="Wang X."/>
        </authorList>
    </citation>
    <scope>NUCLEOTIDE SEQUENCE [LARGE SCALE GENOMIC DNA]</scope>
    <source>
        <strain evidence="6 7">YZH12</strain>
    </source>
</reference>
<dbReference type="Proteomes" id="UP001268542">
    <property type="component" value="Unassembled WGS sequence"/>
</dbReference>
<evidence type="ECO:0000256" key="2">
    <source>
        <dbReference type="ARBA" id="ARBA00023015"/>
    </source>
</evidence>
<dbReference type="RefSeq" id="WP_315732314.1">
    <property type="nucleotide sequence ID" value="NZ_JAVYII010000003.1"/>
</dbReference>
<evidence type="ECO:0000256" key="4">
    <source>
        <dbReference type="ARBA" id="ARBA00023163"/>
    </source>
</evidence>
<evidence type="ECO:0000313" key="6">
    <source>
        <dbReference type="EMBL" id="MDT9592881.1"/>
    </source>
</evidence>
<dbReference type="PANTHER" id="PTHR30204">
    <property type="entry name" value="REDOX-CYCLING DRUG-SENSING TRANSCRIPTIONAL ACTIVATOR SOXR"/>
    <property type="match status" value="1"/>
</dbReference>
<keyword evidence="7" id="KW-1185">Reference proteome</keyword>
<keyword evidence="3" id="KW-0238">DNA-binding</keyword>
<evidence type="ECO:0000259" key="5">
    <source>
        <dbReference type="PROSITE" id="PS50937"/>
    </source>
</evidence>
<name>A0ABU3PVI1_9ACTN</name>